<name>A0ABX1N3D9_9RHOO</name>
<dbReference type="RefSeq" id="WP_169199028.1">
    <property type="nucleotide sequence ID" value="NZ_WTVH02000009.1"/>
</dbReference>
<dbReference type="Proteomes" id="UP000601990">
    <property type="component" value="Unassembled WGS sequence"/>
</dbReference>
<comment type="caution">
    <text evidence="2">The sequence shown here is derived from an EMBL/GenBank/DDBJ whole genome shotgun (WGS) entry which is preliminary data.</text>
</comment>
<sequence>MTDYANFRSALNAIVKTLAPHHASDGRRAMAGKLAEAATGKTIENLAFRYRDIGRLFFPHDEAAAIELGERISAARRAGEIASIIPFGDNGLLPTDLLTWANCPPVRASNPLSHWLPITEHDAPGNDAPLAVKETAPAPPAAEDAQEPSGAPDPWIVRAREHADNIWLRELGNNKRPAKESIAPEIAGRLWRDDKMVTRRRARITADYIVSHALNPKRNGGWEPPVPE</sequence>
<evidence type="ECO:0000313" key="2">
    <source>
        <dbReference type="EMBL" id="NMF93771.1"/>
    </source>
</evidence>
<dbReference type="EMBL" id="WTVH01000018">
    <property type="protein sequence ID" value="NMF93771.1"/>
    <property type="molecule type" value="Genomic_DNA"/>
</dbReference>
<proteinExistence type="predicted"/>
<evidence type="ECO:0000256" key="1">
    <source>
        <dbReference type="SAM" id="MobiDB-lite"/>
    </source>
</evidence>
<gene>
    <name evidence="2" type="ORF">GO608_10585</name>
</gene>
<evidence type="ECO:0000313" key="3">
    <source>
        <dbReference type="Proteomes" id="UP000601990"/>
    </source>
</evidence>
<protein>
    <submittedName>
        <fullName evidence="2">Uncharacterized protein</fullName>
    </submittedName>
</protein>
<feature type="region of interest" description="Disordered" evidence="1">
    <location>
        <begin position="124"/>
        <end position="153"/>
    </location>
</feature>
<accession>A0ABX1N3D9</accession>
<reference evidence="2" key="1">
    <citation type="submission" date="2019-12" db="EMBL/GenBank/DDBJ databases">
        <title>Comparative genomics gives insights into the taxonomy of the Azoarcus-Aromatoleum group and reveals separate origins of nif in the plant-associated Azoarcus and non-plant-associated Aromatoleum sub-groups.</title>
        <authorList>
            <person name="Lafos M."/>
            <person name="Maluk M."/>
            <person name="Batista M."/>
            <person name="Junghare M."/>
            <person name="Carmona M."/>
            <person name="Faoro H."/>
            <person name="Cruz L.M."/>
            <person name="Battistoni F."/>
            <person name="De Souza E."/>
            <person name="Pedrosa F."/>
            <person name="Chen W.-M."/>
            <person name="Poole P.S."/>
            <person name="Dixon R.A."/>
            <person name="James E.K."/>
        </authorList>
    </citation>
    <scope>NUCLEOTIDE SEQUENCE</scope>
    <source>
        <strain evidence="2">U120</strain>
    </source>
</reference>
<organism evidence="2 3">
    <name type="scientific">Aromatoleum buckelii</name>
    <dbReference type="NCBI Taxonomy" id="200254"/>
    <lineage>
        <taxon>Bacteria</taxon>
        <taxon>Pseudomonadati</taxon>
        <taxon>Pseudomonadota</taxon>
        <taxon>Betaproteobacteria</taxon>
        <taxon>Rhodocyclales</taxon>
        <taxon>Rhodocyclaceae</taxon>
        <taxon>Aromatoleum</taxon>
    </lineage>
</organism>
<keyword evidence="3" id="KW-1185">Reference proteome</keyword>